<feature type="transmembrane region" description="Helical" evidence="6">
    <location>
        <begin position="308"/>
        <end position="334"/>
    </location>
</feature>
<keyword evidence="5 6" id="KW-0472">Membrane</keyword>
<evidence type="ECO:0000256" key="6">
    <source>
        <dbReference type="SAM" id="Phobius"/>
    </source>
</evidence>
<dbReference type="Proteomes" id="UP000574276">
    <property type="component" value="Unassembled WGS sequence"/>
</dbReference>
<dbReference type="PANTHER" id="PTHR30287:SF2">
    <property type="entry name" value="BLL1001 PROTEIN"/>
    <property type="match status" value="1"/>
</dbReference>
<dbReference type="InterPro" id="IPR038766">
    <property type="entry name" value="Membrane_comp_ABC_pdt"/>
</dbReference>
<feature type="transmembrane region" description="Helical" evidence="6">
    <location>
        <begin position="748"/>
        <end position="772"/>
    </location>
</feature>
<feature type="transmembrane region" description="Helical" evidence="6">
    <location>
        <begin position="656"/>
        <end position="676"/>
    </location>
</feature>
<keyword evidence="9" id="KW-1185">Reference proteome</keyword>
<feature type="transmembrane region" description="Helical" evidence="6">
    <location>
        <begin position="254"/>
        <end position="287"/>
    </location>
</feature>
<feature type="transmembrane region" description="Helical" evidence="6">
    <location>
        <begin position="21"/>
        <end position="42"/>
    </location>
</feature>
<comment type="subcellular location">
    <subcellularLocation>
        <location evidence="1">Cell membrane</location>
        <topology evidence="1">Multi-pass membrane protein</topology>
    </subcellularLocation>
</comment>
<evidence type="ECO:0000256" key="3">
    <source>
        <dbReference type="ARBA" id="ARBA00022692"/>
    </source>
</evidence>
<dbReference type="RefSeq" id="WP_228351245.1">
    <property type="nucleotide sequence ID" value="NZ_JACEGA010000001.1"/>
</dbReference>
<feature type="transmembrane region" description="Helical" evidence="6">
    <location>
        <begin position="700"/>
        <end position="728"/>
    </location>
</feature>
<feature type="domain" description="ABC3 transporter permease C-terminal" evidence="7">
    <location>
        <begin position="266"/>
        <end position="386"/>
    </location>
</feature>
<evidence type="ECO:0000259" key="7">
    <source>
        <dbReference type="Pfam" id="PF02687"/>
    </source>
</evidence>
<protein>
    <submittedName>
        <fullName evidence="8">ABC transporter permease</fullName>
    </submittedName>
</protein>
<accession>A0A839JUV8</accession>
<evidence type="ECO:0000256" key="1">
    <source>
        <dbReference type="ARBA" id="ARBA00004651"/>
    </source>
</evidence>
<dbReference type="AlphaFoldDB" id="A0A839JUV8"/>
<dbReference type="Pfam" id="PF02687">
    <property type="entry name" value="FtsX"/>
    <property type="match status" value="2"/>
</dbReference>
<keyword evidence="4 6" id="KW-1133">Transmembrane helix</keyword>
<dbReference type="GO" id="GO:0005886">
    <property type="term" value="C:plasma membrane"/>
    <property type="evidence" value="ECO:0007669"/>
    <property type="project" value="UniProtKB-SubCell"/>
</dbReference>
<keyword evidence="3 6" id="KW-0812">Transmembrane</keyword>
<dbReference type="InterPro" id="IPR003838">
    <property type="entry name" value="ABC3_permease_C"/>
</dbReference>
<reference evidence="8 9" key="1">
    <citation type="submission" date="2020-07" db="EMBL/GenBank/DDBJ databases">
        <title>Characterization and genome sequencing of isolate MD1, a novel member within the family Lachnospiraceae.</title>
        <authorList>
            <person name="Rettenmaier R."/>
            <person name="Di Bello L."/>
            <person name="Zinser C."/>
            <person name="Scheitz K."/>
            <person name="Liebl W."/>
            <person name="Zverlov V."/>
        </authorList>
    </citation>
    <scope>NUCLEOTIDE SEQUENCE [LARGE SCALE GENOMIC DNA]</scope>
    <source>
        <strain evidence="8 9">MD1</strain>
    </source>
</reference>
<evidence type="ECO:0000256" key="5">
    <source>
        <dbReference type="ARBA" id="ARBA00023136"/>
    </source>
</evidence>
<feature type="transmembrane region" description="Helical" evidence="6">
    <location>
        <begin position="430"/>
        <end position="453"/>
    </location>
</feature>
<evidence type="ECO:0000256" key="2">
    <source>
        <dbReference type="ARBA" id="ARBA00022475"/>
    </source>
</evidence>
<evidence type="ECO:0000313" key="8">
    <source>
        <dbReference type="EMBL" id="MBB2181465.1"/>
    </source>
</evidence>
<organism evidence="8 9">
    <name type="scientific">Variimorphobacter saccharofermentans</name>
    <dbReference type="NCBI Taxonomy" id="2755051"/>
    <lineage>
        <taxon>Bacteria</taxon>
        <taxon>Bacillati</taxon>
        <taxon>Bacillota</taxon>
        <taxon>Clostridia</taxon>
        <taxon>Lachnospirales</taxon>
        <taxon>Lachnospiraceae</taxon>
        <taxon>Variimorphobacter</taxon>
    </lineage>
</organism>
<sequence>MNLLLIAKSNMKKNKNMTITLVLLIIFASILLYIGTSVIWGMDTFLDEKNKELNGSDFSVMAPMMYHDDLSEIVNHMDGIEQKEVVKIVSIGSTSFQNISNEDESQHMGCLFLNADQQETISRLEIVDKGDAKLDNSIILPYYLKVAKNYKTGDEMTITYGGITHKFIVYGFYEDIMFAIPSNFSYYKCYVFDQKFNELYSDETTQSFLLKTILQPNMATSQFNDDFAKEMNEKLKSATSLVNSLDFDSMKVGVGAFFVIMMILLITFSIIVIMIALTVIRFAIVTYIEGNIKNIGSMEALGYTGRELARGTVIQFILITLVSTAIGVLLSISYTRVVTNLVSSSIGLQWKSEVNPIVILVSFAIILFMVWFITSLTARRIKKITPIMALRDGIETHNFRRNYFPLHKGKTSLNATIGFKSLMQNMKQNITMFTIVFLMSFVCVFAFTTNYNFVVSNTAMLRMIGIEKSHLMVGYMGENSYEVFNEIGKMDNVKKTIRMNRNSLTLYNGEKQITPAVNICENYDLLEIVTIVEGRYPIHDNEIAVTGLVQKGLGIEIGDAVSIEGSEGVEDFILVGITQQINNLGKGACITEKGMQRLDADYIPTSLYVYLEDSEGIPSVMKTIEDRYQGEMITVLNMEEEFDSIMESFNQAISSLSVGGIVITLMIISLVLFLLIRIKLLKERMRLGVMKAVGFTTKQLILQIICSFSPVCILGALLGTVAALFLINPILAALLSMVGSIQNSHFEISIQLAAATFVSISLFSVFITTLVARAARNITPCELFR</sequence>
<gene>
    <name evidence="8" type="ORF">H0486_00975</name>
</gene>
<feature type="transmembrane region" description="Helical" evidence="6">
    <location>
        <begin position="354"/>
        <end position="373"/>
    </location>
</feature>
<evidence type="ECO:0000256" key="4">
    <source>
        <dbReference type="ARBA" id="ARBA00022989"/>
    </source>
</evidence>
<dbReference type="PANTHER" id="PTHR30287">
    <property type="entry name" value="MEMBRANE COMPONENT OF PREDICTED ABC SUPERFAMILY METABOLITE UPTAKE TRANSPORTER"/>
    <property type="match status" value="1"/>
</dbReference>
<dbReference type="EMBL" id="JACEGA010000001">
    <property type="protein sequence ID" value="MBB2181465.1"/>
    <property type="molecule type" value="Genomic_DNA"/>
</dbReference>
<comment type="caution">
    <text evidence="8">The sequence shown here is derived from an EMBL/GenBank/DDBJ whole genome shotgun (WGS) entry which is preliminary data.</text>
</comment>
<proteinExistence type="predicted"/>
<feature type="domain" description="ABC3 transporter permease C-terminal" evidence="7">
    <location>
        <begin position="661"/>
        <end position="780"/>
    </location>
</feature>
<name>A0A839JUV8_9FIRM</name>
<evidence type="ECO:0000313" key="9">
    <source>
        <dbReference type="Proteomes" id="UP000574276"/>
    </source>
</evidence>
<keyword evidence="2" id="KW-1003">Cell membrane</keyword>